<comment type="caution">
    <text evidence="6">The sequence shown here is derived from an EMBL/GenBank/DDBJ whole genome shotgun (WGS) entry which is preliminary data.</text>
</comment>
<dbReference type="Proteomes" id="UP001596025">
    <property type="component" value="Unassembled WGS sequence"/>
</dbReference>
<dbReference type="SUPFAM" id="SSF52540">
    <property type="entry name" value="P-loop containing nucleoside triphosphate hydrolases"/>
    <property type="match status" value="1"/>
</dbReference>
<evidence type="ECO:0000256" key="3">
    <source>
        <dbReference type="ARBA" id="ARBA00022741"/>
    </source>
</evidence>
<dbReference type="RefSeq" id="WP_387989521.1">
    <property type="nucleotide sequence ID" value="NZ_JBHSGR010000014.1"/>
</dbReference>
<protein>
    <submittedName>
        <fullName evidence="6">ABC transporter ATP-binding protein</fullName>
    </submittedName>
</protein>
<proteinExistence type="inferred from homology"/>
<dbReference type="Gene3D" id="3.40.50.300">
    <property type="entry name" value="P-loop containing nucleotide triphosphate hydrolases"/>
    <property type="match status" value="1"/>
</dbReference>
<dbReference type="InterPro" id="IPR003439">
    <property type="entry name" value="ABC_transporter-like_ATP-bd"/>
</dbReference>
<keyword evidence="3" id="KW-0547">Nucleotide-binding</keyword>
<name>A0ABV9LKA2_9ACTN</name>
<dbReference type="CDD" id="cd03268">
    <property type="entry name" value="ABC_BcrA_bacitracin_resist"/>
    <property type="match status" value="1"/>
</dbReference>
<dbReference type="PROSITE" id="PS00211">
    <property type="entry name" value="ABC_TRANSPORTER_1"/>
    <property type="match status" value="1"/>
</dbReference>
<accession>A0ABV9LKA2</accession>
<evidence type="ECO:0000259" key="5">
    <source>
        <dbReference type="PROSITE" id="PS50893"/>
    </source>
</evidence>
<dbReference type="InterPro" id="IPR027417">
    <property type="entry name" value="P-loop_NTPase"/>
</dbReference>
<dbReference type="PROSITE" id="PS50893">
    <property type="entry name" value="ABC_TRANSPORTER_2"/>
    <property type="match status" value="1"/>
</dbReference>
<dbReference type="SMART" id="SM00382">
    <property type="entry name" value="AAA"/>
    <property type="match status" value="1"/>
</dbReference>
<keyword evidence="2" id="KW-0813">Transport</keyword>
<reference evidence="7" key="1">
    <citation type="journal article" date="2019" name="Int. J. Syst. Evol. Microbiol.">
        <title>The Global Catalogue of Microorganisms (GCM) 10K type strain sequencing project: providing services to taxonomists for standard genome sequencing and annotation.</title>
        <authorList>
            <consortium name="The Broad Institute Genomics Platform"/>
            <consortium name="The Broad Institute Genome Sequencing Center for Infectious Disease"/>
            <person name="Wu L."/>
            <person name="Ma J."/>
        </authorList>
    </citation>
    <scope>NUCLEOTIDE SEQUENCE [LARGE SCALE GENOMIC DNA]</scope>
    <source>
        <strain evidence="7">CCUG 62763</strain>
    </source>
</reference>
<gene>
    <name evidence="6" type="ORF">ACFO3M_13725</name>
</gene>
<evidence type="ECO:0000313" key="6">
    <source>
        <dbReference type="EMBL" id="MFC4694454.1"/>
    </source>
</evidence>
<dbReference type="Pfam" id="PF00005">
    <property type="entry name" value="ABC_tran"/>
    <property type="match status" value="1"/>
</dbReference>
<comment type="similarity">
    <text evidence="1">Belongs to the ABC transporter superfamily.</text>
</comment>
<evidence type="ECO:0000256" key="4">
    <source>
        <dbReference type="ARBA" id="ARBA00022840"/>
    </source>
</evidence>
<keyword evidence="7" id="KW-1185">Reference proteome</keyword>
<dbReference type="InterPro" id="IPR017871">
    <property type="entry name" value="ABC_transporter-like_CS"/>
</dbReference>
<evidence type="ECO:0000313" key="7">
    <source>
        <dbReference type="Proteomes" id="UP001596025"/>
    </source>
</evidence>
<dbReference type="PANTHER" id="PTHR43335">
    <property type="entry name" value="ABC TRANSPORTER, ATP-BINDING PROTEIN"/>
    <property type="match status" value="1"/>
</dbReference>
<dbReference type="PANTHER" id="PTHR43335:SF4">
    <property type="entry name" value="ABC TRANSPORTER, ATP-BINDING PROTEIN"/>
    <property type="match status" value="1"/>
</dbReference>
<dbReference type="GO" id="GO:0005524">
    <property type="term" value="F:ATP binding"/>
    <property type="evidence" value="ECO:0007669"/>
    <property type="project" value="UniProtKB-KW"/>
</dbReference>
<dbReference type="InterPro" id="IPR003593">
    <property type="entry name" value="AAA+_ATPase"/>
</dbReference>
<dbReference type="EMBL" id="JBHSGR010000014">
    <property type="protein sequence ID" value="MFC4694454.1"/>
    <property type="molecule type" value="Genomic_DNA"/>
</dbReference>
<feature type="domain" description="ABC transporter" evidence="5">
    <location>
        <begin position="4"/>
        <end position="229"/>
    </location>
</feature>
<evidence type="ECO:0000256" key="2">
    <source>
        <dbReference type="ARBA" id="ARBA00022448"/>
    </source>
</evidence>
<organism evidence="6 7">
    <name type="scientific">Geodermatophilus arenarius</name>
    <dbReference type="NCBI Taxonomy" id="1137990"/>
    <lineage>
        <taxon>Bacteria</taxon>
        <taxon>Bacillati</taxon>
        <taxon>Actinomycetota</taxon>
        <taxon>Actinomycetes</taxon>
        <taxon>Geodermatophilales</taxon>
        <taxon>Geodermatophilaceae</taxon>
        <taxon>Geodermatophilus</taxon>
    </lineage>
</organism>
<evidence type="ECO:0000256" key="1">
    <source>
        <dbReference type="ARBA" id="ARBA00005417"/>
    </source>
</evidence>
<keyword evidence="4 6" id="KW-0067">ATP-binding</keyword>
<sequence>MAVIEVRGLTKRYGELTAVEDLTFTAEAGRVLGFLGPNGAGKTTTLRMLMGLVTPTSGRATVDGVAVRDLPEPVRAVGAVLSTGAFHPRRTGRGHLRVLAAMASLPAERVDEVLELVGLTDAADRRASGYSLGMQQRLGLAAALLGDPRVLVLDEPANGLDPDGIRWLRGFLRHLAAEGRTVLVSSHVLAEVESTVDDIVVIRSGRLVAQGPLADLVRAPETVVTVRTPQAGRLVPLLATAGAMATSPAEDRIEVRGLSQEAVAEAAAAAGIPLYALGSSTASLEDLFFSLVSEHGTTRTGDPR</sequence>